<gene>
    <name evidence="1" type="ORF">ACFFJ6_08305</name>
</gene>
<dbReference type="Proteomes" id="UP001589775">
    <property type="component" value="Unassembled WGS sequence"/>
</dbReference>
<proteinExistence type="predicted"/>
<comment type="caution">
    <text evidence="1">The sequence shown here is derived from an EMBL/GenBank/DDBJ whole genome shotgun (WGS) entry which is preliminary data.</text>
</comment>
<dbReference type="SUPFAM" id="SSF143880">
    <property type="entry name" value="NE0471 N-terminal domain-like"/>
    <property type="match status" value="1"/>
</dbReference>
<keyword evidence="2" id="KW-1185">Reference proteome</keyword>
<reference evidence="1 2" key="1">
    <citation type="submission" date="2024-09" db="EMBL/GenBank/DDBJ databases">
        <authorList>
            <person name="Sun Q."/>
            <person name="Mori K."/>
        </authorList>
    </citation>
    <scope>NUCLEOTIDE SEQUENCE [LARGE SCALE GENOMIC DNA]</scope>
    <source>
        <strain evidence="1 2">KCTC 23279</strain>
    </source>
</reference>
<evidence type="ECO:0000313" key="1">
    <source>
        <dbReference type="EMBL" id="MFC0240464.1"/>
    </source>
</evidence>
<dbReference type="Gene3D" id="3.30.2020.10">
    <property type="entry name" value="NE0471-like N-terminal domain"/>
    <property type="match status" value="1"/>
</dbReference>
<dbReference type="RefSeq" id="WP_378386371.1">
    <property type="nucleotide sequence ID" value="NZ_JBHLWM010000003.1"/>
</dbReference>
<organism evidence="1 2">
    <name type="scientific">Rhodopseudomonas telluris</name>
    <dbReference type="NCBI Taxonomy" id="644215"/>
    <lineage>
        <taxon>Bacteria</taxon>
        <taxon>Pseudomonadati</taxon>
        <taxon>Pseudomonadota</taxon>
        <taxon>Alphaproteobacteria</taxon>
        <taxon>Hyphomicrobiales</taxon>
        <taxon>Nitrobacteraceae</taxon>
        <taxon>Rhodopseudomonas</taxon>
    </lineage>
</organism>
<name>A0ABV6EQG3_9BRAD</name>
<evidence type="ECO:0000313" key="2">
    <source>
        <dbReference type="Proteomes" id="UP001589775"/>
    </source>
</evidence>
<sequence length="92" mass="10274">MMLIKVRRATALDGDRLKLEFSDDTVGEHDLGFILGEHGPLLEPLKDPAYFRRVFVENGVPTWPNGYDWDPIALHDVMQAAGELRPVGDAAE</sequence>
<accession>A0ABV6EQG3</accession>
<dbReference type="EMBL" id="JBHLWM010000003">
    <property type="protein sequence ID" value="MFC0240464.1"/>
    <property type="molecule type" value="Genomic_DNA"/>
</dbReference>
<dbReference type="InterPro" id="IPR036782">
    <property type="entry name" value="NE0471-like_N"/>
</dbReference>
<protein>
    <submittedName>
        <fullName evidence="1">DUF2442 domain-containing protein</fullName>
    </submittedName>
</protein>